<dbReference type="eggNOG" id="COG0457">
    <property type="taxonomic scope" value="Bacteria"/>
</dbReference>
<accession>G5HSE0</accession>
<dbReference type="RefSeq" id="WP_007870124.1">
    <property type="nucleotide sequence ID" value="NZ_JH376431.1"/>
</dbReference>
<keyword evidence="7" id="KW-0472">Membrane</keyword>
<dbReference type="InterPro" id="IPR051476">
    <property type="entry name" value="Bac_ResReg_Asp_Phosphatase"/>
</dbReference>
<evidence type="ECO:0000256" key="1">
    <source>
        <dbReference type="ARBA" id="ARBA00004496"/>
    </source>
</evidence>
<dbReference type="AlphaFoldDB" id="G5HSE0"/>
<dbReference type="Pfam" id="PF13424">
    <property type="entry name" value="TPR_12"/>
    <property type="match status" value="3"/>
</dbReference>
<dbReference type="InterPro" id="IPR011990">
    <property type="entry name" value="TPR-like_helical_dom_sf"/>
</dbReference>
<evidence type="ECO:0000256" key="7">
    <source>
        <dbReference type="SAM" id="Phobius"/>
    </source>
</evidence>
<evidence type="ECO:0000313" key="8">
    <source>
        <dbReference type="EMBL" id="EHE95671.1"/>
    </source>
</evidence>
<evidence type="ECO:0000313" key="9">
    <source>
        <dbReference type="Proteomes" id="UP000003763"/>
    </source>
</evidence>
<name>G5HSE0_9FIRM</name>
<feature type="transmembrane region" description="Helical" evidence="7">
    <location>
        <begin position="31"/>
        <end position="49"/>
    </location>
</feature>
<comment type="similarity">
    <text evidence="5">Belongs to the Rap family.</text>
</comment>
<keyword evidence="7" id="KW-0812">Transmembrane</keyword>
<evidence type="ECO:0000256" key="5">
    <source>
        <dbReference type="ARBA" id="ARBA00038253"/>
    </source>
</evidence>
<keyword evidence="4 6" id="KW-0802">TPR repeat</keyword>
<dbReference type="Gene3D" id="1.25.40.10">
    <property type="entry name" value="Tetratricopeptide repeat domain"/>
    <property type="match status" value="3"/>
</dbReference>
<evidence type="ECO:0000256" key="2">
    <source>
        <dbReference type="ARBA" id="ARBA00022490"/>
    </source>
</evidence>
<keyword evidence="3" id="KW-0677">Repeat</keyword>
<dbReference type="SMART" id="SM00028">
    <property type="entry name" value="TPR"/>
    <property type="match status" value="5"/>
</dbReference>
<keyword evidence="7" id="KW-1133">Transmembrane helix</keyword>
<keyword evidence="2" id="KW-0963">Cytoplasm</keyword>
<proteinExistence type="inferred from homology"/>
<reference evidence="8 9" key="1">
    <citation type="submission" date="2011-08" db="EMBL/GenBank/DDBJ databases">
        <title>The Genome Sequence of Clostridium citroniae WAL-17108.</title>
        <authorList>
            <consortium name="The Broad Institute Genome Sequencing Platform"/>
            <person name="Earl A."/>
            <person name="Ward D."/>
            <person name="Feldgarden M."/>
            <person name="Gevers D."/>
            <person name="Finegold S.M."/>
            <person name="Summanen P.H."/>
            <person name="Molitoris D.R."/>
            <person name="Vaisanen M.L."/>
            <person name="Daigneault M."/>
            <person name="Allen-Vercoe E."/>
            <person name="Young S.K."/>
            <person name="Zeng Q."/>
            <person name="Gargeya S."/>
            <person name="Fitzgerald M."/>
            <person name="Haas B."/>
            <person name="Abouelleil A."/>
            <person name="Alvarado L."/>
            <person name="Arachchi H.M."/>
            <person name="Berlin A."/>
            <person name="Brown A."/>
            <person name="Chapman S.B."/>
            <person name="Chen Z."/>
            <person name="Dunbar C."/>
            <person name="Freedman E."/>
            <person name="Gearin G."/>
            <person name="Gellesch M."/>
            <person name="Goldberg J."/>
            <person name="Griggs A."/>
            <person name="Gujja S."/>
            <person name="Heiman D."/>
            <person name="Howarth C."/>
            <person name="Larson L."/>
            <person name="Lui A."/>
            <person name="MacDonald P.J.P."/>
            <person name="Montmayeur A."/>
            <person name="Murphy C."/>
            <person name="Neiman D."/>
            <person name="Pearson M."/>
            <person name="Priest M."/>
            <person name="Roberts A."/>
            <person name="Saif S."/>
            <person name="Shea T."/>
            <person name="Shenoy N."/>
            <person name="Sisk P."/>
            <person name="Stolte C."/>
            <person name="Sykes S."/>
            <person name="Wortman J."/>
            <person name="Nusbaum C."/>
            <person name="Birren B."/>
        </authorList>
    </citation>
    <scope>NUCLEOTIDE SEQUENCE [LARGE SCALE GENOMIC DNA]</scope>
    <source>
        <strain evidence="8 9">WAL-17108</strain>
    </source>
</reference>
<feature type="repeat" description="TPR" evidence="6">
    <location>
        <begin position="266"/>
        <end position="299"/>
    </location>
</feature>
<protein>
    <submittedName>
        <fullName evidence="8">Uncharacterized protein</fullName>
    </submittedName>
</protein>
<dbReference type="EMBL" id="ADLJ01000051">
    <property type="protein sequence ID" value="EHE95671.1"/>
    <property type="molecule type" value="Genomic_DNA"/>
</dbReference>
<dbReference type="HOGENOM" id="CLU_673865_0_0_9"/>
<dbReference type="Pfam" id="PF13181">
    <property type="entry name" value="TPR_8"/>
    <property type="match status" value="1"/>
</dbReference>
<evidence type="ECO:0000256" key="4">
    <source>
        <dbReference type="ARBA" id="ARBA00022803"/>
    </source>
</evidence>
<feature type="repeat" description="TPR" evidence="6">
    <location>
        <begin position="108"/>
        <end position="141"/>
    </location>
</feature>
<dbReference type="PANTHER" id="PTHR46630:SF1">
    <property type="entry name" value="TETRATRICOPEPTIDE REPEAT PROTEIN 29"/>
    <property type="match status" value="1"/>
</dbReference>
<sequence length="387" mass="44325">MGDREQRAGQEDRPVERPELLRKRGYREGPTLAKCAIILVFILSFIYMSPSCSRRMTVRFVIGPGQTGEADPGEQYYQDGDYEKAAEYYQEAVDRIFAQGGRFKPENGPLYYRLGVIYYELGSYEQAIKYLNECADVDQRTSNTEELAWDYFVIGRVYREAGDCGASIDYYQKGLKAIKKVSGKHSGDTAEFLIGLGDSYKKNDEYDKALDSYLQALELYKEKQSDPTWIYIRLARVYDKMGEDGTAEEYYHTAALSGNADNYTRGVIRFNLGILYQKMGRGQEAFTLYQEALELINRDGGYEAAESSVRSYLAIAYADTEHDLNNAILYAVSACRIREKLASPHLEDQKSLEEFKDQLKGYYQESTGDRTEEGFEEWYGKQMENPL</sequence>
<dbReference type="PANTHER" id="PTHR46630">
    <property type="entry name" value="TETRATRICOPEPTIDE REPEAT PROTEIN 29"/>
    <property type="match status" value="1"/>
</dbReference>
<dbReference type="Proteomes" id="UP000003763">
    <property type="component" value="Unassembled WGS sequence"/>
</dbReference>
<dbReference type="InterPro" id="IPR019734">
    <property type="entry name" value="TPR_rpt"/>
</dbReference>
<feature type="repeat" description="TPR" evidence="6">
    <location>
        <begin position="190"/>
        <end position="223"/>
    </location>
</feature>
<evidence type="ECO:0000256" key="3">
    <source>
        <dbReference type="ARBA" id="ARBA00022737"/>
    </source>
</evidence>
<gene>
    <name evidence="8" type="ORF">HMPREF9469_05502</name>
</gene>
<comment type="caution">
    <text evidence="8">The sequence shown here is derived from an EMBL/GenBank/DDBJ whole genome shotgun (WGS) entry which is preliminary data.</text>
</comment>
<dbReference type="SUPFAM" id="SSF48452">
    <property type="entry name" value="TPR-like"/>
    <property type="match status" value="2"/>
</dbReference>
<dbReference type="PATRIC" id="fig|742733.3.peg.5652"/>
<comment type="subcellular location">
    <subcellularLocation>
        <location evidence="1">Cytoplasm</location>
    </subcellularLocation>
</comment>
<dbReference type="GO" id="GO:0005737">
    <property type="term" value="C:cytoplasm"/>
    <property type="evidence" value="ECO:0007669"/>
    <property type="project" value="UniProtKB-SubCell"/>
</dbReference>
<dbReference type="PROSITE" id="PS50005">
    <property type="entry name" value="TPR"/>
    <property type="match status" value="3"/>
</dbReference>
<evidence type="ECO:0000256" key="6">
    <source>
        <dbReference type="PROSITE-ProRule" id="PRU00339"/>
    </source>
</evidence>
<organism evidence="8 9">
    <name type="scientific">[Clostridium] citroniae WAL-17108</name>
    <dbReference type="NCBI Taxonomy" id="742733"/>
    <lineage>
        <taxon>Bacteria</taxon>
        <taxon>Bacillati</taxon>
        <taxon>Bacillota</taxon>
        <taxon>Clostridia</taxon>
        <taxon>Lachnospirales</taxon>
        <taxon>Lachnospiraceae</taxon>
        <taxon>Enterocloster</taxon>
    </lineage>
</organism>